<proteinExistence type="predicted"/>
<evidence type="ECO:0000313" key="8">
    <source>
        <dbReference type="Proteomes" id="UP000199341"/>
    </source>
</evidence>
<accession>A0A1H0EYE6</accession>
<dbReference type="Pfam" id="PF01510">
    <property type="entry name" value="Amidase_2"/>
    <property type="match status" value="1"/>
</dbReference>
<feature type="domain" description="N-acetylmuramoyl-L-alanine amidase" evidence="6">
    <location>
        <begin position="275"/>
        <end position="414"/>
    </location>
</feature>
<evidence type="ECO:0000259" key="6">
    <source>
        <dbReference type="SMART" id="SM00644"/>
    </source>
</evidence>
<dbReference type="GO" id="GO:0009254">
    <property type="term" value="P:peptidoglycan turnover"/>
    <property type="evidence" value="ECO:0007669"/>
    <property type="project" value="TreeGrafter"/>
</dbReference>
<dbReference type="Proteomes" id="UP000199341">
    <property type="component" value="Unassembled WGS sequence"/>
</dbReference>
<dbReference type="InterPro" id="IPR002502">
    <property type="entry name" value="Amidase_domain"/>
</dbReference>
<dbReference type="SMART" id="SM00644">
    <property type="entry name" value="Ami_2"/>
    <property type="match status" value="1"/>
</dbReference>
<dbReference type="FunFam" id="3.40.80.10:FF:000006">
    <property type="entry name" value="N-acetylmuramoyl-L-alanine amidase"/>
    <property type="match status" value="1"/>
</dbReference>
<dbReference type="GO" id="GO:0071555">
    <property type="term" value="P:cell wall organization"/>
    <property type="evidence" value="ECO:0007669"/>
    <property type="project" value="UniProtKB-KW"/>
</dbReference>
<dbReference type="Gene3D" id="1.10.530.10">
    <property type="match status" value="1"/>
</dbReference>
<dbReference type="SUPFAM" id="SSF55846">
    <property type="entry name" value="N-acetylmuramoyl-L-alanine amidase-like"/>
    <property type="match status" value="1"/>
</dbReference>
<dbReference type="STRING" id="310781.SAMN05216259_10680"/>
<organism evidence="7 8">
    <name type="scientific">Actinacidiphila guanduensis</name>
    <dbReference type="NCBI Taxonomy" id="310781"/>
    <lineage>
        <taxon>Bacteria</taxon>
        <taxon>Bacillati</taxon>
        <taxon>Actinomycetota</taxon>
        <taxon>Actinomycetes</taxon>
        <taxon>Kitasatosporales</taxon>
        <taxon>Streptomycetaceae</taxon>
        <taxon>Actinacidiphila</taxon>
    </lineage>
</organism>
<evidence type="ECO:0000256" key="1">
    <source>
        <dbReference type="ARBA" id="ARBA00001561"/>
    </source>
</evidence>
<dbReference type="GO" id="GO:0009253">
    <property type="term" value="P:peptidoglycan catabolic process"/>
    <property type="evidence" value="ECO:0007669"/>
    <property type="project" value="InterPro"/>
</dbReference>
<dbReference type="EMBL" id="FNIE01000006">
    <property type="protein sequence ID" value="SDN87326.1"/>
    <property type="molecule type" value="Genomic_DNA"/>
</dbReference>
<dbReference type="RefSeq" id="WP_143031691.1">
    <property type="nucleotide sequence ID" value="NZ_FNIE01000006.1"/>
</dbReference>
<evidence type="ECO:0000256" key="4">
    <source>
        <dbReference type="ARBA" id="ARBA00023316"/>
    </source>
</evidence>
<dbReference type="EC" id="3.5.1.28" evidence="2"/>
<evidence type="ECO:0000256" key="5">
    <source>
        <dbReference type="SAM" id="SignalP"/>
    </source>
</evidence>
<dbReference type="PANTHER" id="PTHR30417">
    <property type="entry name" value="N-ACETYLMURAMOYL-L-ALANINE AMIDASE AMID"/>
    <property type="match status" value="1"/>
</dbReference>
<feature type="chain" id="PRO_5011701831" description="N-acetylmuramoyl-L-alanine amidase" evidence="5">
    <location>
        <begin position="43"/>
        <end position="659"/>
    </location>
</feature>
<dbReference type="InterPro" id="IPR051206">
    <property type="entry name" value="NAMLAA_amidase_2"/>
</dbReference>
<comment type="catalytic activity">
    <reaction evidence="1">
        <text>Hydrolyzes the link between N-acetylmuramoyl residues and L-amino acid residues in certain cell-wall glycopeptides.</text>
        <dbReference type="EC" id="3.5.1.28"/>
    </reaction>
</comment>
<dbReference type="InterPro" id="IPR023346">
    <property type="entry name" value="Lysozyme-like_dom_sf"/>
</dbReference>
<gene>
    <name evidence="7" type="ORF">SAMN05216259_10680</name>
</gene>
<dbReference type="PANTHER" id="PTHR30417:SF1">
    <property type="entry name" value="N-ACETYLMURAMOYL-L-ALANINE AMIDASE AMID"/>
    <property type="match status" value="1"/>
</dbReference>
<evidence type="ECO:0000256" key="3">
    <source>
        <dbReference type="ARBA" id="ARBA00022801"/>
    </source>
</evidence>
<name>A0A1H0EYE6_9ACTN</name>
<dbReference type="CDD" id="cd06583">
    <property type="entry name" value="PGRP"/>
    <property type="match status" value="1"/>
</dbReference>
<dbReference type="SUPFAM" id="SSF53955">
    <property type="entry name" value="Lysozyme-like"/>
    <property type="match status" value="1"/>
</dbReference>
<keyword evidence="5" id="KW-0732">Signal</keyword>
<protein>
    <recommendedName>
        <fullName evidence="2">N-acetylmuramoyl-L-alanine amidase</fullName>
        <ecNumber evidence="2">3.5.1.28</ecNumber>
    </recommendedName>
</protein>
<dbReference type="Gene3D" id="3.40.80.10">
    <property type="entry name" value="Peptidoglycan recognition protein-like"/>
    <property type="match status" value="1"/>
</dbReference>
<dbReference type="OrthoDB" id="66275at2"/>
<dbReference type="AlphaFoldDB" id="A0A1H0EYE6"/>
<dbReference type="GO" id="GO:0008745">
    <property type="term" value="F:N-acetylmuramoyl-L-alanine amidase activity"/>
    <property type="evidence" value="ECO:0007669"/>
    <property type="project" value="UniProtKB-EC"/>
</dbReference>
<keyword evidence="4" id="KW-0961">Cell wall biogenesis/degradation</keyword>
<reference evidence="7 8" key="1">
    <citation type="submission" date="2016-10" db="EMBL/GenBank/DDBJ databases">
        <authorList>
            <person name="de Groot N.N."/>
        </authorList>
    </citation>
    <scope>NUCLEOTIDE SEQUENCE [LARGE SCALE GENOMIC DNA]</scope>
    <source>
        <strain evidence="7 8">CGMCC 4.2022</strain>
    </source>
</reference>
<keyword evidence="3" id="KW-0378">Hydrolase</keyword>
<evidence type="ECO:0000313" key="7">
    <source>
        <dbReference type="EMBL" id="SDN87326.1"/>
    </source>
</evidence>
<feature type="signal peptide" evidence="5">
    <location>
        <begin position="1"/>
        <end position="42"/>
    </location>
</feature>
<evidence type="ECO:0000256" key="2">
    <source>
        <dbReference type="ARBA" id="ARBA00011901"/>
    </source>
</evidence>
<keyword evidence="8" id="KW-1185">Reference proteome</keyword>
<sequence>MRPDVRHEHEGRQRPRGRRARTWAAVAALTAGTLAWSGTAAAAPGTSGLQRDFAAAAREFHVPQGLLMAVAYQQSRWEGHDGLPSTTGNYGVMGLVHVDDAALRAAGARPQAPAYRTLDAAAALIGQSAAALRGDPRQNVRGGAALLARYERQLAGRLPADPGAWYGAVARFGQSPDAEGAAQYADRVYATLRAGMARTTADGRQVTLAANPSVAPRTSALRALALPHAAAEARAATRGGTAAFAPECPSGLACDVVPAAYRLNDPKDKASYGNYDLADRPADGNAIRYIVVHDTEGGYAGSLASFQDPASLAAPHYLVRSSDGLVTQLVPTRDIAWHAGNYYVNTHAIGIEHEGFAISGASWYTESLYESSAALVRYLAARFGVPLDRAHVIGHDDVPAPQPAQLPGMHWDPGPYWDWAHYLDLLSAAPAGSRTPVVGRPITIDPPFTQANEPQVTGCGTKVCRSQPANFVPLRAAPSPTAPLIGDPVMASHHGADGTTDAADLTDKAEAGQTFVVAAVQGDWTAIWYGGREAWFADPGGANAVVPAGGGLTVTPAGDSAVPVYGRAYPEASAYPAVLAPVAAKSTQAVVPLGYTIPAGQHYMASAPVAADYFYARNIDQSAPGDDTRVVGSAMYYPIRFNHRLGFVKASDVAVRALP</sequence>
<dbReference type="InterPro" id="IPR036505">
    <property type="entry name" value="Amidase/PGRP_sf"/>
</dbReference>